<dbReference type="EMBL" id="CP162599">
    <property type="protein sequence ID" value="XDK31234.1"/>
    <property type="molecule type" value="Genomic_DNA"/>
</dbReference>
<reference evidence="1" key="1">
    <citation type="submission" date="2024-07" db="EMBL/GenBank/DDBJ databases">
        <title>Halotolerant mesophilic bacterium Ornithinibacillus sp. 4-3, sp. nov., isolated from soil.</title>
        <authorList>
            <person name="Sidarenka A.V."/>
            <person name="Guliayeva D.E."/>
            <person name="Leanovich S.I."/>
            <person name="Hileuskaya K.S."/>
            <person name="Akhremchuk A.E."/>
            <person name="Sikolenko M.A."/>
            <person name="Valentovich L.N."/>
        </authorList>
    </citation>
    <scope>NUCLEOTIDE SEQUENCE</scope>
    <source>
        <strain evidence="1">4-3</strain>
    </source>
</reference>
<name>A0AB39HKN4_9BACI</name>
<protein>
    <submittedName>
        <fullName evidence="1">Heptaprenyl diphosphate synthase component 1</fullName>
    </submittedName>
</protein>
<organism evidence="1">
    <name type="scientific">Ornithinibacillus sp. 4-3</name>
    <dbReference type="NCBI Taxonomy" id="3231488"/>
    <lineage>
        <taxon>Bacteria</taxon>
        <taxon>Bacillati</taxon>
        <taxon>Bacillota</taxon>
        <taxon>Bacilli</taxon>
        <taxon>Bacillales</taxon>
        <taxon>Bacillaceae</taxon>
        <taxon>Ornithinibacillus</taxon>
    </lineage>
</organism>
<accession>A0AB39HKN4</accession>
<gene>
    <name evidence="1" type="ORF">AB4Y30_09290</name>
</gene>
<dbReference type="RefSeq" id="WP_368651962.1">
    <property type="nucleotide sequence ID" value="NZ_CP162599.1"/>
</dbReference>
<evidence type="ECO:0000313" key="1">
    <source>
        <dbReference type="EMBL" id="XDK31234.1"/>
    </source>
</evidence>
<dbReference type="InterPro" id="IPR009920">
    <property type="entry name" value="HEPPP_synth_su1"/>
</dbReference>
<dbReference type="GO" id="GO:0009234">
    <property type="term" value="P:menaquinone biosynthetic process"/>
    <property type="evidence" value="ECO:0007669"/>
    <property type="project" value="InterPro"/>
</dbReference>
<dbReference type="AlphaFoldDB" id="A0AB39HKN4"/>
<proteinExistence type="predicted"/>
<sequence>MNTSPLTNKQLKGCIEKKIKHHFIDQFIDHPVIDEEKLSLLSMILSNTPLSLEKQQQYIVATMLVQLALDTHDIVEEQTNNTTKQLTVLAGDYYSGLYYLLLSEIEELDFIHTLATAIRDINELKMKIHLKEIKSMEEYLSTVQQINSLLLIRVAKYVDHTLMASITGELLFTSKLLQEKQEYHMHGNSKILTDYLQVLNLNMEQTILDDIDHFVLKNTTKIDSFVFPSSFQLSALHENIQSILNPLVAHVEEG</sequence>
<dbReference type="Gene3D" id="1.20.120.1450">
    <property type="match status" value="1"/>
</dbReference>
<dbReference type="Pfam" id="PF07307">
    <property type="entry name" value="HEPPP_synt_1"/>
    <property type="match status" value="1"/>
</dbReference>